<reference evidence="1 2" key="1">
    <citation type="submission" date="2022-06" db="EMBL/GenBank/DDBJ databases">
        <title>Genomic Encyclopedia of Archaeal and Bacterial Type Strains, Phase II (KMG-II): from individual species to whole genera.</title>
        <authorList>
            <person name="Goeker M."/>
        </authorList>
    </citation>
    <scope>NUCLEOTIDE SEQUENCE [LARGE SCALE GENOMIC DNA]</scope>
    <source>
        <strain evidence="1 2">DSM 44693</strain>
    </source>
</reference>
<dbReference type="InterPro" id="IPR003560">
    <property type="entry name" value="DHB_DH"/>
</dbReference>
<dbReference type="InterPro" id="IPR036291">
    <property type="entry name" value="NAD(P)-bd_dom_sf"/>
</dbReference>
<dbReference type="Pfam" id="PF00106">
    <property type="entry name" value="adh_short"/>
    <property type="match status" value="1"/>
</dbReference>
<keyword evidence="2" id="KW-1185">Reference proteome</keyword>
<protein>
    <submittedName>
        <fullName evidence="1">Short-chain dehydrogenase</fullName>
    </submittedName>
</protein>
<dbReference type="SUPFAM" id="SSF51735">
    <property type="entry name" value="NAD(P)-binding Rossmann-fold domains"/>
    <property type="match status" value="1"/>
</dbReference>
<dbReference type="PRINTS" id="PR01397">
    <property type="entry name" value="DHBDHDRGNASE"/>
</dbReference>
<dbReference type="EMBL" id="JAMTCJ010000001">
    <property type="protein sequence ID" value="MCP2175006.1"/>
    <property type="molecule type" value="Genomic_DNA"/>
</dbReference>
<sequence length="221" mass="22824">MPSGAVFVIGAGPGIGRAVATRFAAAGHTVGVLARTRSTIDAVLSELPDGAAGVTADVADESSLRAALDELSDRLGVPELVVYNAGVIRTDTIDDLDARTLLDTYAVNVGGAVTTAATLFPRMSSAGGGRCLFTAGMPDPLPELASLSLGKAGLRALAELLDRGHRDHGVRCATITVCGPVESGTAYDPDDIAERYEQVHRTPESEWQHDVRFGDPADAAG</sequence>
<gene>
    <name evidence="1" type="ORF">LX13_000813</name>
</gene>
<dbReference type="InterPro" id="IPR002347">
    <property type="entry name" value="SDR_fam"/>
</dbReference>
<evidence type="ECO:0000313" key="1">
    <source>
        <dbReference type="EMBL" id="MCP2175006.1"/>
    </source>
</evidence>
<dbReference type="RefSeq" id="WP_253660015.1">
    <property type="nucleotide sequence ID" value="NZ_BAAAJQ010000001.1"/>
</dbReference>
<comment type="caution">
    <text evidence="1">The sequence shown here is derived from an EMBL/GenBank/DDBJ whole genome shotgun (WGS) entry which is preliminary data.</text>
</comment>
<dbReference type="PANTHER" id="PTHR43431">
    <property type="entry name" value="OXIDOREDUCTASE, SHORT CHAIN DEHYDROGENASE/REDUCTASE FAMILY (AFU_ORTHOLOGUE AFUA_5G14000)"/>
    <property type="match status" value="1"/>
</dbReference>
<accession>A0ABT1HDP5</accession>
<dbReference type="Proteomes" id="UP001206895">
    <property type="component" value="Unassembled WGS sequence"/>
</dbReference>
<organism evidence="1 2">
    <name type="scientific">Williamsia maris</name>
    <dbReference type="NCBI Taxonomy" id="72806"/>
    <lineage>
        <taxon>Bacteria</taxon>
        <taxon>Bacillati</taxon>
        <taxon>Actinomycetota</taxon>
        <taxon>Actinomycetes</taxon>
        <taxon>Mycobacteriales</taxon>
        <taxon>Nocardiaceae</taxon>
        <taxon>Williamsia</taxon>
    </lineage>
</organism>
<dbReference type="Gene3D" id="3.40.50.720">
    <property type="entry name" value="NAD(P)-binding Rossmann-like Domain"/>
    <property type="match status" value="1"/>
</dbReference>
<proteinExistence type="predicted"/>
<name>A0ABT1HDP5_9NOCA</name>
<dbReference type="PANTHER" id="PTHR43431:SF1">
    <property type="entry name" value="OS08G0476300 PROTEIN"/>
    <property type="match status" value="1"/>
</dbReference>
<evidence type="ECO:0000313" key="2">
    <source>
        <dbReference type="Proteomes" id="UP001206895"/>
    </source>
</evidence>